<dbReference type="AlphaFoldDB" id="A0AAV8YUD7"/>
<dbReference type="InterPro" id="IPR002110">
    <property type="entry name" value="Ankyrin_rpt"/>
</dbReference>
<dbReference type="EMBL" id="JAPWTK010000040">
    <property type="protein sequence ID" value="KAJ8955139.1"/>
    <property type="molecule type" value="Genomic_DNA"/>
</dbReference>
<gene>
    <name evidence="3" type="ORF">NQ318_009032</name>
</gene>
<dbReference type="Proteomes" id="UP001162162">
    <property type="component" value="Unassembled WGS sequence"/>
</dbReference>
<evidence type="ECO:0008006" key="5">
    <source>
        <dbReference type="Google" id="ProtNLM"/>
    </source>
</evidence>
<sequence>MIYNVIHGLHSFLMSHMLEWCTSYQTLHLTMWLCLVITFYVIIAGLLKMLSLFKYREQNGPLSFCKAIEENDLVSCVRLIENYPQYINKFTSDGADITLKSNKNESPFYLATFYYIKYPQYKNATCIRELYYSGADINEPNGNGFTPLQLAAMFGHTPLVKWLLLKNASTNCTPDPYLIATTQGHQDTARLIWKFTTGFSLKYK</sequence>
<dbReference type="PROSITE" id="PS50088">
    <property type="entry name" value="ANK_REPEAT"/>
    <property type="match status" value="1"/>
</dbReference>
<organism evidence="3 4">
    <name type="scientific">Aromia moschata</name>
    <dbReference type="NCBI Taxonomy" id="1265417"/>
    <lineage>
        <taxon>Eukaryota</taxon>
        <taxon>Metazoa</taxon>
        <taxon>Ecdysozoa</taxon>
        <taxon>Arthropoda</taxon>
        <taxon>Hexapoda</taxon>
        <taxon>Insecta</taxon>
        <taxon>Pterygota</taxon>
        <taxon>Neoptera</taxon>
        <taxon>Endopterygota</taxon>
        <taxon>Coleoptera</taxon>
        <taxon>Polyphaga</taxon>
        <taxon>Cucujiformia</taxon>
        <taxon>Chrysomeloidea</taxon>
        <taxon>Cerambycidae</taxon>
        <taxon>Cerambycinae</taxon>
        <taxon>Callichromatini</taxon>
        <taxon>Aromia</taxon>
    </lineage>
</organism>
<proteinExistence type="predicted"/>
<dbReference type="PROSITE" id="PS50297">
    <property type="entry name" value="ANK_REP_REGION"/>
    <property type="match status" value="1"/>
</dbReference>
<evidence type="ECO:0000313" key="4">
    <source>
        <dbReference type="Proteomes" id="UP001162162"/>
    </source>
</evidence>
<dbReference type="SUPFAM" id="SSF48403">
    <property type="entry name" value="Ankyrin repeat"/>
    <property type="match status" value="1"/>
</dbReference>
<comment type="caution">
    <text evidence="3">The sequence shown here is derived from an EMBL/GenBank/DDBJ whole genome shotgun (WGS) entry which is preliminary data.</text>
</comment>
<keyword evidence="2" id="KW-0472">Membrane</keyword>
<accession>A0AAV8YUD7</accession>
<dbReference type="InterPro" id="IPR036770">
    <property type="entry name" value="Ankyrin_rpt-contain_sf"/>
</dbReference>
<feature type="repeat" description="ANK" evidence="1">
    <location>
        <begin position="143"/>
        <end position="175"/>
    </location>
</feature>
<protein>
    <recommendedName>
        <fullName evidence="5">Ankyrin repeat domain-containing protein</fullName>
    </recommendedName>
</protein>
<keyword evidence="1" id="KW-0040">ANK repeat</keyword>
<evidence type="ECO:0000256" key="1">
    <source>
        <dbReference type="PROSITE-ProRule" id="PRU00023"/>
    </source>
</evidence>
<evidence type="ECO:0000313" key="3">
    <source>
        <dbReference type="EMBL" id="KAJ8955139.1"/>
    </source>
</evidence>
<dbReference type="Pfam" id="PF13637">
    <property type="entry name" value="Ank_4"/>
    <property type="match status" value="1"/>
</dbReference>
<evidence type="ECO:0000256" key="2">
    <source>
        <dbReference type="SAM" id="Phobius"/>
    </source>
</evidence>
<dbReference type="SMART" id="SM00248">
    <property type="entry name" value="ANK"/>
    <property type="match status" value="2"/>
</dbReference>
<keyword evidence="2" id="KW-1133">Transmembrane helix</keyword>
<feature type="transmembrane region" description="Helical" evidence="2">
    <location>
        <begin position="27"/>
        <end position="47"/>
    </location>
</feature>
<keyword evidence="4" id="KW-1185">Reference proteome</keyword>
<name>A0AAV8YUD7_9CUCU</name>
<dbReference type="Gene3D" id="1.25.40.20">
    <property type="entry name" value="Ankyrin repeat-containing domain"/>
    <property type="match status" value="1"/>
</dbReference>
<reference evidence="3" key="1">
    <citation type="journal article" date="2023" name="Insect Mol. Biol.">
        <title>Genome sequencing provides insights into the evolution of gene families encoding plant cell wall-degrading enzymes in longhorned beetles.</title>
        <authorList>
            <person name="Shin N.R."/>
            <person name="Okamura Y."/>
            <person name="Kirsch R."/>
            <person name="Pauchet Y."/>
        </authorList>
    </citation>
    <scope>NUCLEOTIDE SEQUENCE</scope>
    <source>
        <strain evidence="3">AMC_N1</strain>
    </source>
</reference>
<keyword evidence="2" id="KW-0812">Transmembrane</keyword>